<keyword evidence="10" id="KW-1185">Reference proteome</keyword>
<keyword evidence="5" id="KW-0472">Membrane</keyword>
<dbReference type="AlphaFoldDB" id="A0A139H8J2"/>
<comment type="similarity">
    <text evidence="6">Belongs to the peptidase S26 family. IMP1 subfamily.</text>
</comment>
<dbReference type="CDD" id="cd06530">
    <property type="entry name" value="S26_SPase_I"/>
    <property type="match status" value="1"/>
</dbReference>
<dbReference type="STRING" id="321146.A0A139H8J2"/>
<feature type="domain" description="Peptidase S26" evidence="8">
    <location>
        <begin position="157"/>
        <end position="192"/>
    </location>
</feature>
<dbReference type="InterPro" id="IPR019533">
    <property type="entry name" value="Peptidase_S26"/>
</dbReference>
<organism evidence="9 10">
    <name type="scientific">Pseudocercospora eumusae</name>
    <dbReference type="NCBI Taxonomy" id="321146"/>
    <lineage>
        <taxon>Eukaryota</taxon>
        <taxon>Fungi</taxon>
        <taxon>Dikarya</taxon>
        <taxon>Ascomycota</taxon>
        <taxon>Pezizomycotina</taxon>
        <taxon>Dothideomycetes</taxon>
        <taxon>Dothideomycetidae</taxon>
        <taxon>Mycosphaerellales</taxon>
        <taxon>Mycosphaerellaceae</taxon>
        <taxon>Pseudocercospora</taxon>
    </lineage>
</organism>
<proteinExistence type="inferred from homology"/>
<dbReference type="GO" id="GO:0042720">
    <property type="term" value="C:mitochondrial inner membrane peptidase complex"/>
    <property type="evidence" value="ECO:0007669"/>
    <property type="project" value="TreeGrafter"/>
</dbReference>
<dbReference type="InterPro" id="IPR036286">
    <property type="entry name" value="LexA/Signal_pep-like_sf"/>
</dbReference>
<name>A0A139H8J2_9PEZI</name>
<evidence type="ECO:0000256" key="4">
    <source>
        <dbReference type="ARBA" id="ARBA00023128"/>
    </source>
</evidence>
<feature type="domain" description="Peptidase S26" evidence="8">
    <location>
        <begin position="86"/>
        <end position="145"/>
    </location>
</feature>
<dbReference type="PRINTS" id="PR00727">
    <property type="entry name" value="LEADERPTASE"/>
</dbReference>
<dbReference type="EMBL" id="LFZN01000106">
    <property type="protein sequence ID" value="KXS98782.1"/>
    <property type="molecule type" value="Genomic_DNA"/>
</dbReference>
<dbReference type="PANTHER" id="PTHR12383:SF16">
    <property type="entry name" value="MITOCHONDRIAL INNER MEMBRANE PROTEASE SUBUNIT 1"/>
    <property type="match status" value="1"/>
</dbReference>
<feature type="active site" evidence="7">
    <location>
        <position position="134"/>
    </location>
</feature>
<evidence type="ECO:0000256" key="1">
    <source>
        <dbReference type="ARBA" id="ARBA00004273"/>
    </source>
</evidence>
<reference evidence="9 10" key="1">
    <citation type="submission" date="2015-07" db="EMBL/GenBank/DDBJ databases">
        <title>Comparative genomics of the Sigatoka disease complex on banana suggests a link between parallel evolutionary changes in Pseudocercospora fijiensis and Pseudocercospora eumusae and increased virulence on the banana host.</title>
        <authorList>
            <person name="Chang T.-C."/>
            <person name="Salvucci A."/>
            <person name="Crous P.W."/>
            <person name="Stergiopoulos I."/>
        </authorList>
    </citation>
    <scope>NUCLEOTIDE SEQUENCE [LARGE SCALE GENOMIC DNA]</scope>
    <source>
        <strain evidence="9 10">CBS 114824</strain>
    </source>
</reference>
<evidence type="ECO:0000256" key="3">
    <source>
        <dbReference type="ARBA" id="ARBA00022801"/>
    </source>
</evidence>
<keyword evidence="2" id="KW-0999">Mitochondrion inner membrane</keyword>
<comment type="caution">
    <text evidence="9">The sequence shown here is derived from an EMBL/GenBank/DDBJ whole genome shotgun (WGS) entry which is preliminary data.</text>
</comment>
<protein>
    <recommendedName>
        <fullName evidence="8">Peptidase S26 domain-containing protein</fullName>
    </recommendedName>
</protein>
<dbReference type="GO" id="GO:0004252">
    <property type="term" value="F:serine-type endopeptidase activity"/>
    <property type="evidence" value="ECO:0007669"/>
    <property type="project" value="InterPro"/>
</dbReference>
<keyword evidence="4" id="KW-0496">Mitochondrion</keyword>
<keyword evidence="3" id="KW-0378">Hydrolase</keyword>
<dbReference type="GO" id="GO:0006465">
    <property type="term" value="P:signal peptide processing"/>
    <property type="evidence" value="ECO:0007669"/>
    <property type="project" value="InterPro"/>
</dbReference>
<evidence type="ECO:0000256" key="7">
    <source>
        <dbReference type="PIRSR" id="PIRSR600223-1"/>
    </source>
</evidence>
<dbReference type="InterPro" id="IPR000223">
    <property type="entry name" value="Pept_S26A_signal_pept_1"/>
</dbReference>
<evidence type="ECO:0000313" key="9">
    <source>
        <dbReference type="EMBL" id="KXS98782.1"/>
    </source>
</evidence>
<evidence type="ECO:0000256" key="2">
    <source>
        <dbReference type="ARBA" id="ARBA00022792"/>
    </source>
</evidence>
<comment type="subcellular location">
    <subcellularLocation>
        <location evidence="1">Mitochondrion inner membrane</location>
    </subcellularLocation>
</comment>
<feature type="active site" evidence="7">
    <location>
        <position position="90"/>
    </location>
</feature>
<dbReference type="Gene3D" id="2.10.109.10">
    <property type="entry name" value="Umud Fragment, subunit A"/>
    <property type="match status" value="1"/>
</dbReference>
<dbReference type="GO" id="GO:0006627">
    <property type="term" value="P:protein processing involved in protein targeting to mitochondrion"/>
    <property type="evidence" value="ECO:0007669"/>
    <property type="project" value="TreeGrafter"/>
</dbReference>
<evidence type="ECO:0000256" key="6">
    <source>
        <dbReference type="ARBA" id="ARBA00038445"/>
    </source>
</evidence>
<sequence length="220" mass="25045">MLRWLRPWQNAGLRPTSTRAVSMRYASNKSTTNSFPLRRITRLLGFKKAGSPVGSFDRMLRWTIYAWAGFVGWHTWCHYFYTCDSTYGISMLPTLSSFGDWVIINKWYRRGRGIHLGDLVSFRHPVKEGEHAIKRVIGLSGDLVLMYTPGKSDAMLQVPEGHCWVVGDNLAYSRDSRHFGPLPLALISGKVISKIDWQDRMPKLVAIENGLQPATDDDLD</sequence>
<gene>
    <name evidence="9" type="ORF">AC578_9058</name>
</gene>
<dbReference type="InterPro" id="IPR052064">
    <property type="entry name" value="Mito_IMP1_subunit"/>
</dbReference>
<dbReference type="Proteomes" id="UP000070133">
    <property type="component" value="Unassembled WGS sequence"/>
</dbReference>
<evidence type="ECO:0000313" key="10">
    <source>
        <dbReference type="Proteomes" id="UP000070133"/>
    </source>
</evidence>
<dbReference type="SUPFAM" id="SSF51306">
    <property type="entry name" value="LexA/Signal peptidase"/>
    <property type="match status" value="1"/>
</dbReference>
<accession>A0A139H8J2</accession>
<dbReference type="OrthoDB" id="308440at2759"/>
<dbReference type="PANTHER" id="PTHR12383">
    <property type="entry name" value="PROTEASE FAMILY S26 MITOCHONDRIAL INNER MEMBRANE PROTEASE-RELATED"/>
    <property type="match status" value="1"/>
</dbReference>
<dbReference type="Pfam" id="PF10502">
    <property type="entry name" value="Peptidase_S26"/>
    <property type="match status" value="2"/>
</dbReference>
<evidence type="ECO:0000256" key="5">
    <source>
        <dbReference type="ARBA" id="ARBA00023136"/>
    </source>
</evidence>
<evidence type="ECO:0000259" key="8">
    <source>
        <dbReference type="Pfam" id="PF10502"/>
    </source>
</evidence>